<name>A0A0B7N2C4_9FUNG</name>
<organism evidence="1 2">
    <name type="scientific">Parasitella parasitica</name>
    <dbReference type="NCBI Taxonomy" id="35722"/>
    <lineage>
        <taxon>Eukaryota</taxon>
        <taxon>Fungi</taxon>
        <taxon>Fungi incertae sedis</taxon>
        <taxon>Mucoromycota</taxon>
        <taxon>Mucoromycotina</taxon>
        <taxon>Mucoromycetes</taxon>
        <taxon>Mucorales</taxon>
        <taxon>Mucorineae</taxon>
        <taxon>Mucoraceae</taxon>
        <taxon>Parasitella</taxon>
    </lineage>
</organism>
<dbReference type="AlphaFoldDB" id="A0A0B7N2C4"/>
<proteinExistence type="predicted"/>
<keyword evidence="2" id="KW-1185">Reference proteome</keyword>
<evidence type="ECO:0000313" key="2">
    <source>
        <dbReference type="Proteomes" id="UP000054107"/>
    </source>
</evidence>
<accession>A0A0B7N2C4</accession>
<gene>
    <name evidence="1" type="primary">PARPA_03066.1 scaffold 6676</name>
</gene>
<dbReference type="OrthoDB" id="2289822at2759"/>
<reference evidence="1 2" key="1">
    <citation type="submission" date="2014-09" db="EMBL/GenBank/DDBJ databases">
        <authorList>
            <person name="Ellenberger Sabrina"/>
        </authorList>
    </citation>
    <scope>NUCLEOTIDE SEQUENCE [LARGE SCALE GENOMIC DNA]</scope>
    <source>
        <strain evidence="1 2">CBS 412.66</strain>
    </source>
</reference>
<protein>
    <submittedName>
        <fullName evidence="1">Uncharacterized protein</fullName>
    </submittedName>
</protein>
<dbReference type="Proteomes" id="UP000054107">
    <property type="component" value="Unassembled WGS sequence"/>
</dbReference>
<sequence length="142" mass="16050">MFLLCIIINASTNQTNSRVKNHFVLVSHWFVDKTLSYFEANLDLAAGQTCGSLYAFVEVMKIQKASPHAKHIPMVQPFRDHETKKFTVLDVADIMKITGLRQKTDINKVNSVQSSNWFYVITPTCSAFDEDMSCNSVKLGDL</sequence>
<dbReference type="EMBL" id="LN721905">
    <property type="protein sequence ID" value="CEP09538.1"/>
    <property type="molecule type" value="Genomic_DNA"/>
</dbReference>
<evidence type="ECO:0000313" key="1">
    <source>
        <dbReference type="EMBL" id="CEP09538.1"/>
    </source>
</evidence>